<evidence type="ECO:0000256" key="2">
    <source>
        <dbReference type="ARBA" id="ARBA00023157"/>
    </source>
</evidence>
<organism evidence="5 6">
    <name type="scientific">Gasterosteus aculeatus aculeatus</name>
    <name type="common">three-spined stickleback</name>
    <dbReference type="NCBI Taxonomy" id="481459"/>
    <lineage>
        <taxon>Eukaryota</taxon>
        <taxon>Metazoa</taxon>
        <taxon>Chordata</taxon>
        <taxon>Craniata</taxon>
        <taxon>Vertebrata</taxon>
        <taxon>Euteleostomi</taxon>
        <taxon>Actinopterygii</taxon>
        <taxon>Neopterygii</taxon>
        <taxon>Teleostei</taxon>
        <taxon>Neoteleostei</taxon>
        <taxon>Acanthomorphata</taxon>
        <taxon>Eupercaria</taxon>
        <taxon>Perciformes</taxon>
        <taxon>Cottioidei</taxon>
        <taxon>Gasterosteales</taxon>
        <taxon>Gasterosteidae</taxon>
        <taxon>Gasterosteus</taxon>
    </lineage>
</organism>
<name>G3Q4N0_GASAC</name>
<reference evidence="5 6" key="1">
    <citation type="journal article" date="2021" name="G3 (Bethesda)">
        <title>Improved contiguity of the threespine stickleback genome using long-read sequencing.</title>
        <authorList>
            <person name="Nath S."/>
            <person name="Shaw D.E."/>
            <person name="White M.A."/>
        </authorList>
    </citation>
    <scope>NUCLEOTIDE SEQUENCE [LARGE SCALE GENOMIC DNA]</scope>
    <source>
        <strain evidence="5 6">Lake Benthic</strain>
    </source>
</reference>
<reference evidence="5" key="3">
    <citation type="submission" date="2025-09" db="UniProtKB">
        <authorList>
            <consortium name="Ensembl"/>
        </authorList>
    </citation>
    <scope>IDENTIFICATION</scope>
</reference>
<dbReference type="RefSeq" id="XP_040035635.1">
    <property type="nucleotide sequence ID" value="XM_040179701.1"/>
</dbReference>
<feature type="domain" description="Ig-like" evidence="4">
    <location>
        <begin position="120"/>
        <end position="188"/>
    </location>
</feature>
<dbReference type="InterPro" id="IPR050488">
    <property type="entry name" value="Ig_Fc_receptor"/>
</dbReference>
<keyword evidence="1" id="KW-0732">Signal</keyword>
<dbReference type="AlphaFoldDB" id="G3Q4N0"/>
<dbReference type="RefSeq" id="XP_040035638.1">
    <property type="nucleotide sequence ID" value="XM_040179704.1"/>
</dbReference>
<dbReference type="Gene3D" id="2.60.40.10">
    <property type="entry name" value="Immunoglobulins"/>
    <property type="match status" value="2"/>
</dbReference>
<dbReference type="PANTHER" id="PTHR11481:SF64">
    <property type="entry name" value="FC RECEPTOR-LIKE PROTEIN 4"/>
    <property type="match status" value="1"/>
</dbReference>
<dbReference type="InterPro" id="IPR007110">
    <property type="entry name" value="Ig-like_dom"/>
</dbReference>
<evidence type="ECO:0000256" key="1">
    <source>
        <dbReference type="ARBA" id="ARBA00022729"/>
    </source>
</evidence>
<feature type="transmembrane region" description="Helical" evidence="3">
    <location>
        <begin position="218"/>
        <end position="241"/>
    </location>
</feature>
<dbReference type="OMA" id="PHLWISA"/>
<evidence type="ECO:0000313" key="5">
    <source>
        <dbReference type="Ensembl" id="ENSGACP00000024834.2"/>
    </source>
</evidence>
<dbReference type="GeneID" id="120821307"/>
<dbReference type="Proteomes" id="UP000007635">
    <property type="component" value="Chromosome VII"/>
</dbReference>
<keyword evidence="2" id="KW-1015">Disulfide bond</keyword>
<dbReference type="RefSeq" id="XP_040035636.1">
    <property type="nucleotide sequence ID" value="XM_040179702.1"/>
</dbReference>
<proteinExistence type="predicted"/>
<dbReference type="InterPro" id="IPR013783">
    <property type="entry name" value="Ig-like_fold"/>
</dbReference>
<dbReference type="RefSeq" id="XP_040035639.1">
    <property type="nucleotide sequence ID" value="XM_040179705.1"/>
</dbReference>
<dbReference type="InParanoid" id="G3Q4N0"/>
<keyword evidence="6" id="KW-1185">Reference proteome</keyword>
<dbReference type="Bgee" id="ENSGACG00000018786">
    <property type="expression patterns" value="Expressed in pharyngeal gill"/>
</dbReference>
<dbReference type="KEGG" id="gat:120821307"/>
<reference evidence="5" key="2">
    <citation type="submission" date="2025-08" db="UniProtKB">
        <authorList>
            <consortium name="Ensembl"/>
        </authorList>
    </citation>
    <scope>IDENTIFICATION</scope>
</reference>
<dbReference type="InterPro" id="IPR003599">
    <property type="entry name" value="Ig_sub"/>
</dbReference>
<dbReference type="GO" id="GO:0004888">
    <property type="term" value="F:transmembrane signaling receptor activity"/>
    <property type="evidence" value="ECO:0007669"/>
    <property type="project" value="TreeGrafter"/>
</dbReference>
<accession>G3Q4N0</accession>
<dbReference type="GO" id="GO:0007166">
    <property type="term" value="P:cell surface receptor signaling pathway"/>
    <property type="evidence" value="ECO:0007669"/>
    <property type="project" value="TreeGrafter"/>
</dbReference>
<dbReference type="SUPFAM" id="SSF48726">
    <property type="entry name" value="Immunoglobulin"/>
    <property type="match status" value="2"/>
</dbReference>
<dbReference type="SMART" id="SM00409">
    <property type="entry name" value="IG"/>
    <property type="match status" value="2"/>
</dbReference>
<dbReference type="STRING" id="69293.ENSGACP00000024834"/>
<dbReference type="GO" id="GO:0006955">
    <property type="term" value="P:immune response"/>
    <property type="evidence" value="ECO:0007669"/>
    <property type="project" value="TreeGrafter"/>
</dbReference>
<keyword evidence="3" id="KW-1133">Transmembrane helix</keyword>
<dbReference type="PROSITE" id="PS50835">
    <property type="entry name" value="IG_LIKE"/>
    <property type="match status" value="1"/>
</dbReference>
<protein>
    <recommendedName>
        <fullName evidence="4">Ig-like domain-containing protein</fullName>
    </recommendedName>
</protein>
<evidence type="ECO:0000256" key="3">
    <source>
        <dbReference type="SAM" id="Phobius"/>
    </source>
</evidence>
<keyword evidence="3" id="KW-0472">Membrane</keyword>
<keyword evidence="3" id="KW-0812">Transmembrane</keyword>
<evidence type="ECO:0000259" key="4">
    <source>
        <dbReference type="PROSITE" id="PS50835"/>
    </source>
</evidence>
<dbReference type="Ensembl" id="ENSGACT00000024883.2">
    <property type="protein sequence ID" value="ENSGACP00000024834.2"/>
    <property type="gene ID" value="ENSGACG00000018786.2"/>
</dbReference>
<dbReference type="PANTHER" id="PTHR11481">
    <property type="entry name" value="IMMUNOGLOBULIN FC RECEPTOR"/>
    <property type="match status" value="1"/>
</dbReference>
<dbReference type="GO" id="GO:0009897">
    <property type="term" value="C:external side of plasma membrane"/>
    <property type="evidence" value="ECO:0007669"/>
    <property type="project" value="TreeGrafter"/>
</dbReference>
<dbReference type="InterPro" id="IPR036179">
    <property type="entry name" value="Ig-like_dom_sf"/>
</dbReference>
<dbReference type="GeneTree" id="ENSGT00940000163711"/>
<evidence type="ECO:0000313" key="6">
    <source>
        <dbReference type="Proteomes" id="UP000007635"/>
    </source>
</evidence>
<sequence length="259" mass="27630">MWVDLLSDGGEDPQHQDRMEVTSLCLVLSALAVHPDRSQFFVYDRVALTCGPPGCSGGWTLQRNTSTHAARTCPSAWGLQTNGSACVIDTVYPSDSGVYWCGSELRGRSSNSLNITVTDSDVILQSPALPVTEGDRLTLLCACRGARGEPPPAAFFYKDGAMIGDRPAANVTFAGVSRSDEGFYRCAVPGRGESPRSWLAVRVAAEPPPPTPPPRPPVPRLACVVLLVVLLVVLHVLLVAVCAKVRRKVRGDASGHPQS</sequence>